<proteinExistence type="predicted"/>
<dbReference type="AlphaFoldDB" id="A0A067QZ29"/>
<keyword evidence="2" id="KW-0732">Signal</keyword>
<keyword evidence="4" id="KW-1185">Reference proteome</keyword>
<accession>A0A067QZ29</accession>
<protein>
    <submittedName>
        <fullName evidence="3">Uncharacterized protein</fullName>
    </submittedName>
</protein>
<feature type="signal peptide" evidence="2">
    <location>
        <begin position="1"/>
        <end position="21"/>
    </location>
</feature>
<dbReference type="OrthoDB" id="8197748at2759"/>
<evidence type="ECO:0000256" key="1">
    <source>
        <dbReference type="SAM" id="MobiDB-lite"/>
    </source>
</evidence>
<feature type="chain" id="PRO_5001647909" evidence="2">
    <location>
        <begin position="22"/>
        <end position="461"/>
    </location>
</feature>
<dbReference type="InParanoid" id="A0A067QZ29"/>
<dbReference type="EMBL" id="KK853177">
    <property type="protein sequence ID" value="KDR10268.1"/>
    <property type="molecule type" value="Genomic_DNA"/>
</dbReference>
<feature type="compositionally biased region" description="Polar residues" evidence="1">
    <location>
        <begin position="275"/>
        <end position="295"/>
    </location>
</feature>
<evidence type="ECO:0000313" key="3">
    <source>
        <dbReference type="EMBL" id="KDR10268.1"/>
    </source>
</evidence>
<feature type="region of interest" description="Disordered" evidence="1">
    <location>
        <begin position="275"/>
        <end position="298"/>
    </location>
</feature>
<reference evidence="3 4" key="1">
    <citation type="journal article" date="2014" name="Nat. Commun.">
        <title>Molecular traces of alternative social organization in a termite genome.</title>
        <authorList>
            <person name="Terrapon N."/>
            <person name="Li C."/>
            <person name="Robertson H.M."/>
            <person name="Ji L."/>
            <person name="Meng X."/>
            <person name="Booth W."/>
            <person name="Chen Z."/>
            <person name="Childers C.P."/>
            <person name="Glastad K.M."/>
            <person name="Gokhale K."/>
            <person name="Gowin J."/>
            <person name="Gronenberg W."/>
            <person name="Hermansen R.A."/>
            <person name="Hu H."/>
            <person name="Hunt B.G."/>
            <person name="Huylmans A.K."/>
            <person name="Khalil S.M."/>
            <person name="Mitchell R.D."/>
            <person name="Munoz-Torres M.C."/>
            <person name="Mustard J.A."/>
            <person name="Pan H."/>
            <person name="Reese J.T."/>
            <person name="Scharf M.E."/>
            <person name="Sun F."/>
            <person name="Vogel H."/>
            <person name="Xiao J."/>
            <person name="Yang W."/>
            <person name="Yang Z."/>
            <person name="Yang Z."/>
            <person name="Zhou J."/>
            <person name="Zhu J."/>
            <person name="Brent C.S."/>
            <person name="Elsik C.G."/>
            <person name="Goodisman M.A."/>
            <person name="Liberles D.A."/>
            <person name="Roe R.M."/>
            <person name="Vargo E.L."/>
            <person name="Vilcinskas A."/>
            <person name="Wang J."/>
            <person name="Bornberg-Bauer E."/>
            <person name="Korb J."/>
            <person name="Zhang G."/>
            <person name="Liebig J."/>
        </authorList>
    </citation>
    <scope>NUCLEOTIDE SEQUENCE [LARGE SCALE GENOMIC DNA]</scope>
    <source>
        <tissue evidence="3">Whole organism</tissue>
    </source>
</reference>
<name>A0A067QZ29_ZOONE</name>
<evidence type="ECO:0000256" key="2">
    <source>
        <dbReference type="SAM" id="SignalP"/>
    </source>
</evidence>
<dbReference type="Proteomes" id="UP000027135">
    <property type="component" value="Unassembled WGS sequence"/>
</dbReference>
<sequence>MLKVLTVTFLVSIFCHHGCAGGPNDTVGAPEDIGWQTWLLVDPGKPREHMENEKKRRITPKSVFIAPAFSGTSHLPDCADGYRPDSMGRCVKLVQLNHEAQLDFLLQRLNAMYAAPPVRRGSGDDMSASDSSPSGPFQVPIPIDIPQEPEQETEESVEVAVVMADVFKDNRLIDNNKRNETKESQSIVAVWNVGKNGTSLEEIESSSDLENESEDLHFGETDLKLITSNDTKYKIVNKSENSTDAKTSSKVINHTLEDTITSPYSALGLLEEVSNVSSEDGRSGNTSRRNVSGNRDSAESIPITTEAFVITAVTKRDSFAGNVHASLPEIPVTREIEPQLLPASTYRPRTFVRFPSENSPVSVDNNEALSNGVFAGRTRNRVKFPQTHFGFQKPGSLLPSDVQQRQTFWWLPTGWRLDPTRHQPMLITFWARMPLLRDHHFRLTDSHQITNAGRRRGPLVY</sequence>
<dbReference type="eggNOG" id="ENOG502S80Z">
    <property type="taxonomic scope" value="Eukaryota"/>
</dbReference>
<gene>
    <name evidence="3" type="ORF">L798_15527</name>
</gene>
<evidence type="ECO:0000313" key="4">
    <source>
        <dbReference type="Proteomes" id="UP000027135"/>
    </source>
</evidence>
<organism evidence="3 4">
    <name type="scientific">Zootermopsis nevadensis</name>
    <name type="common">Dampwood termite</name>
    <dbReference type="NCBI Taxonomy" id="136037"/>
    <lineage>
        <taxon>Eukaryota</taxon>
        <taxon>Metazoa</taxon>
        <taxon>Ecdysozoa</taxon>
        <taxon>Arthropoda</taxon>
        <taxon>Hexapoda</taxon>
        <taxon>Insecta</taxon>
        <taxon>Pterygota</taxon>
        <taxon>Neoptera</taxon>
        <taxon>Polyneoptera</taxon>
        <taxon>Dictyoptera</taxon>
        <taxon>Blattodea</taxon>
        <taxon>Blattoidea</taxon>
        <taxon>Termitoidae</taxon>
        <taxon>Termopsidae</taxon>
        <taxon>Zootermopsis</taxon>
    </lineage>
</organism>